<name>A0A831L8B1_9BACT</name>
<dbReference type="PANTHER" id="PTHR11712:SF336">
    <property type="entry name" value="3-OXOACYL-[ACYL-CARRIER-PROTEIN] SYNTHASE, MITOCHONDRIAL"/>
    <property type="match status" value="1"/>
</dbReference>
<evidence type="ECO:0000259" key="4">
    <source>
        <dbReference type="PROSITE" id="PS52004"/>
    </source>
</evidence>
<accession>A0A831L8B1</accession>
<protein>
    <recommendedName>
        <fullName evidence="4">Ketosynthase family 3 (KS3) domain-containing protein</fullName>
    </recommendedName>
</protein>
<dbReference type="SUPFAM" id="SSF53901">
    <property type="entry name" value="Thiolase-like"/>
    <property type="match status" value="3"/>
</dbReference>
<gene>
    <name evidence="5" type="ORF">ENN94_05335</name>
</gene>
<dbReference type="Pfam" id="PF00109">
    <property type="entry name" value="ketoacyl-synt"/>
    <property type="match status" value="2"/>
</dbReference>
<evidence type="ECO:0000313" key="5">
    <source>
        <dbReference type="EMBL" id="HDR47108.1"/>
    </source>
</evidence>
<organism evidence="5">
    <name type="scientific">Geoalkalibacter subterraneus</name>
    <dbReference type="NCBI Taxonomy" id="483547"/>
    <lineage>
        <taxon>Bacteria</taxon>
        <taxon>Pseudomonadati</taxon>
        <taxon>Thermodesulfobacteriota</taxon>
        <taxon>Desulfuromonadia</taxon>
        <taxon>Desulfuromonadales</taxon>
        <taxon>Geoalkalibacteraceae</taxon>
        <taxon>Geoalkalibacter</taxon>
    </lineage>
</organism>
<comment type="similarity">
    <text evidence="1 3">Belongs to the thiolase-like superfamily. Beta-ketoacyl-ACP synthases family.</text>
</comment>
<dbReference type="InterPro" id="IPR014030">
    <property type="entry name" value="Ketoacyl_synth_N"/>
</dbReference>
<dbReference type="PANTHER" id="PTHR11712">
    <property type="entry name" value="POLYKETIDE SYNTHASE-RELATED"/>
    <property type="match status" value="1"/>
</dbReference>
<dbReference type="EMBL" id="DSDO01000363">
    <property type="protein sequence ID" value="HDR47108.1"/>
    <property type="molecule type" value="Genomic_DNA"/>
</dbReference>
<dbReference type="PROSITE" id="PS52004">
    <property type="entry name" value="KS3_2"/>
    <property type="match status" value="1"/>
</dbReference>
<dbReference type="Pfam" id="PF02801">
    <property type="entry name" value="Ketoacyl-synt_C"/>
    <property type="match status" value="2"/>
</dbReference>
<dbReference type="InterPro" id="IPR014031">
    <property type="entry name" value="Ketoacyl_synth_C"/>
</dbReference>
<dbReference type="SMART" id="SM00825">
    <property type="entry name" value="PKS_KS"/>
    <property type="match status" value="1"/>
</dbReference>
<comment type="caution">
    <text evidence="5">The sequence shown here is derived from an EMBL/GenBank/DDBJ whole genome shotgun (WGS) entry which is preliminary data.</text>
</comment>
<dbReference type="Gene3D" id="3.40.47.10">
    <property type="match status" value="3"/>
</dbReference>
<dbReference type="InterPro" id="IPR016039">
    <property type="entry name" value="Thiolase-like"/>
</dbReference>
<dbReference type="InterPro" id="IPR000794">
    <property type="entry name" value="Beta-ketoacyl_synthase"/>
</dbReference>
<dbReference type="Proteomes" id="UP000886162">
    <property type="component" value="Unassembled WGS sequence"/>
</dbReference>
<feature type="domain" description="Ketosynthase family 3 (KS3)" evidence="4">
    <location>
        <begin position="20"/>
        <end position="419"/>
    </location>
</feature>
<dbReference type="GO" id="GO:0006633">
    <property type="term" value="P:fatty acid biosynthetic process"/>
    <property type="evidence" value="ECO:0007669"/>
    <property type="project" value="TreeGrafter"/>
</dbReference>
<dbReference type="InterPro" id="IPR020841">
    <property type="entry name" value="PKS_Beta-ketoAc_synthase_dom"/>
</dbReference>
<dbReference type="CDD" id="cd00834">
    <property type="entry name" value="KAS_I_II"/>
    <property type="match status" value="1"/>
</dbReference>
<evidence type="ECO:0000256" key="1">
    <source>
        <dbReference type="ARBA" id="ARBA00008467"/>
    </source>
</evidence>
<evidence type="ECO:0000256" key="2">
    <source>
        <dbReference type="ARBA" id="ARBA00022679"/>
    </source>
</evidence>
<evidence type="ECO:0000256" key="3">
    <source>
        <dbReference type="RuleBase" id="RU003694"/>
    </source>
</evidence>
<proteinExistence type="inferred from homology"/>
<reference evidence="5" key="1">
    <citation type="journal article" date="2020" name="mSystems">
        <title>Genome- and Community-Level Interaction Insights into Carbon Utilization and Element Cycling Functions of Hydrothermarchaeota in Hydrothermal Sediment.</title>
        <authorList>
            <person name="Zhou Z."/>
            <person name="Liu Y."/>
            <person name="Xu W."/>
            <person name="Pan J."/>
            <person name="Luo Z.H."/>
            <person name="Li M."/>
        </authorList>
    </citation>
    <scope>NUCLEOTIDE SEQUENCE [LARGE SCALE GENOMIC DNA]</scope>
    <source>
        <strain evidence="5">SpSt-1220</strain>
    </source>
</reference>
<dbReference type="AlphaFoldDB" id="A0A831L8B1"/>
<sequence>MNPTETVLLSTCGTAPMQAGSRAVITGFGISTPLGRTAEGVLDCILAGRSSLAPVTRFSCRGFTSRIASAFQPRSDATFNDPAIRRNWMDRAAWYLIEAMREALGRSGLDPADCDPSRVAVVIGSSHAGMVTTEDAYRAYLEGTLDRFPRLRLTAIPVSHPAAVAARALGALGPRITISSACASSTAAMGYAFDLIRAGHAHVVIAGGTDTVSQTLMAGFNALRALSGKPCAPFSIPSGINLGEGAGVLVIERLDRALARGAVCVAEIMGYGLSGDAHHATSPEQTGEGIRRVLDVALRDAGLSPEAIDYLSAHGTGTDANDIAESRGTAAVFGRSIPLSSSKSFLGHTLGAGGVIETIVSLLAASRGMLPPTVNFSGLRPGCEDLDYVTGVPRPCRVRHLVCNNYGFGGNNASVVLDRSCQAGSPSPAAARTLSRPVFVVGLGCHSSAGTGMDALEALFKAGTHLLKPADPGAAQGPWTTTAPRPQFSGELKPFGRTSPMIKFAIQAVADALDQAPPLDAPEQTALIMGVVSGAAHSTERFMETCMGNRPELASAHHFPMTTMNACGGQVSIAFKLKGYNTTFCGSPSALAYAHSLIADGRQRRALVCGSDELSPLLVDLYRASGCLRLGSAALPFDGKPGISLAEGAVALVLEHERPAASQGVRIAAAAEAQDARLSGVKSDGAAMARACVAALARAGMQPCDVDVVFAAGVGPGRFPAAEQAALNSVFQACPMPPVVSGLGSTGYGPSHAPLLNLAVAARALEKGRLPMVNAGLDSLCCALVAGFDILGGSHAFVLATGEI</sequence>
<keyword evidence="2 3" id="KW-0808">Transferase</keyword>
<dbReference type="GO" id="GO:0004315">
    <property type="term" value="F:3-oxoacyl-[acyl-carrier-protein] synthase activity"/>
    <property type="evidence" value="ECO:0007669"/>
    <property type="project" value="TreeGrafter"/>
</dbReference>